<proteinExistence type="predicted"/>
<feature type="transmembrane region" description="Helical" evidence="1">
    <location>
        <begin position="65"/>
        <end position="85"/>
    </location>
</feature>
<comment type="caution">
    <text evidence="2">The sequence shown here is derived from an EMBL/GenBank/DDBJ whole genome shotgun (WGS) entry which is preliminary data.</text>
</comment>
<keyword evidence="1" id="KW-0472">Membrane</keyword>
<dbReference type="Pfam" id="PF06210">
    <property type="entry name" value="DUF1003"/>
    <property type="match status" value="1"/>
</dbReference>
<dbReference type="Proteomes" id="UP000483035">
    <property type="component" value="Unassembled WGS sequence"/>
</dbReference>
<reference evidence="2 3" key="1">
    <citation type="submission" date="2019-12" db="EMBL/GenBank/DDBJ databases">
        <title>Rhizobium genotypes associated with high levels of biological nitrogen fixation by grain legumes in a temperate-maritime cropping system.</title>
        <authorList>
            <person name="Maluk M."/>
            <person name="Francesc Ferrando Molina F."/>
            <person name="Lopez Del Egido L."/>
            <person name="Lafos M."/>
            <person name="Langarica-Fuentes A."/>
            <person name="Gebre Yohannes G."/>
            <person name="Young M.W."/>
            <person name="Martin P."/>
            <person name="Gantlett R."/>
            <person name="Kenicer G."/>
            <person name="Hawes C."/>
            <person name="Begg G.S."/>
            <person name="Quilliam R.S."/>
            <person name="Squire G.R."/>
            <person name="Poole P.S."/>
            <person name="Young P.W."/>
            <person name="Iannetta P.M."/>
            <person name="James E.K."/>
        </authorList>
    </citation>
    <scope>NUCLEOTIDE SEQUENCE [LARGE SCALE GENOMIC DNA]</scope>
    <source>
        <strain evidence="2 3">JHI1118</strain>
    </source>
</reference>
<dbReference type="PANTHER" id="PTHR41386:SF1">
    <property type="entry name" value="MEMBRANE PROTEIN"/>
    <property type="match status" value="1"/>
</dbReference>
<gene>
    <name evidence="2" type="ORF">GR212_25765</name>
</gene>
<accession>A0A6L9UAB1</accession>
<protein>
    <submittedName>
        <fullName evidence="2">DUF1003 domain-containing protein</fullName>
    </submittedName>
</protein>
<dbReference type="RefSeq" id="WP_163990900.1">
    <property type="nucleotide sequence ID" value="NZ_WUEY01000015.1"/>
</dbReference>
<name>A0A6L9UAB1_9HYPH</name>
<evidence type="ECO:0000256" key="1">
    <source>
        <dbReference type="SAM" id="Phobius"/>
    </source>
</evidence>
<dbReference type="PANTHER" id="PTHR41386">
    <property type="entry name" value="INTEGRAL MEMBRANE PROTEIN-RELATED"/>
    <property type="match status" value="1"/>
</dbReference>
<dbReference type="InterPro" id="IPR010406">
    <property type="entry name" value="DUF1003"/>
</dbReference>
<evidence type="ECO:0000313" key="2">
    <source>
        <dbReference type="EMBL" id="NEI72975.1"/>
    </source>
</evidence>
<evidence type="ECO:0000313" key="3">
    <source>
        <dbReference type="Proteomes" id="UP000483035"/>
    </source>
</evidence>
<keyword evidence="1" id="KW-0812">Transmembrane</keyword>
<keyword evidence="1" id="KW-1133">Transmembrane helix</keyword>
<organism evidence="2 3">
    <name type="scientific">Rhizobium lusitanum</name>
    <dbReference type="NCBI Taxonomy" id="293958"/>
    <lineage>
        <taxon>Bacteria</taxon>
        <taxon>Pseudomonadati</taxon>
        <taxon>Pseudomonadota</taxon>
        <taxon>Alphaproteobacteria</taxon>
        <taxon>Hyphomicrobiales</taxon>
        <taxon>Rhizobiaceae</taxon>
        <taxon>Rhizobium/Agrobacterium group</taxon>
        <taxon>Rhizobium</taxon>
    </lineage>
</organism>
<feature type="transmembrane region" description="Helical" evidence="1">
    <location>
        <begin position="97"/>
        <end position="116"/>
    </location>
</feature>
<dbReference type="AlphaFoldDB" id="A0A6L9UAB1"/>
<dbReference type="EMBL" id="WUEY01000015">
    <property type="protein sequence ID" value="NEI72975.1"/>
    <property type="molecule type" value="Genomic_DNA"/>
</dbReference>
<sequence>MHNLPNFVHLHFDKSADELGDIEKRVLAKAHERKIISTDINAAIKAESSTGQRLADGIARVGGSWGFIVAFLLFLVFWCLINTILLTTRAFDPYPFIFLNLVLSMLAAIQAPIIMMSQNRQAERDRFEAAKDYEVNLKAELEVLSLHQKIDMQVLTELATLREEFAVLRRHMEASAGSVSKN</sequence>